<sequence>MPTCSYLGIHTLINPIINAAIVKRLNTSQSLQFAISKDWSLEQTRAVFGDAGVTGRVKALIERNQLIVEGVPVEDYLDTFLLEKTVAAGNVNKSALAHYPLYSSDPVRAMRTANGKAVVAPATTANTGALYYPSQAPGVLLPPVTPALITALAKSGAAQLPPNVRLLTQAALLSASEIPEGGSYPGAAPSLNFTLTDTARKFGVIIAYTREMVAASNFDTHVQDYIQGQLEAAANNATDGFLIALMTAGGTAAASTGTAGINAAMEAFAGDLRAAVWIGSPATLASLQDAANPNVGANGGVYKGLPVLPSLAAPAGKLYLLDRTRIAVYDGAQVIEAAEDASIIMDTAPGAAAEPATNLFQENKVALKITKYADAHLLSAPTVITLS</sequence>
<gene>
    <name evidence="1" type="ORF">PAMC26577_30630</name>
</gene>
<evidence type="ECO:0000313" key="2">
    <source>
        <dbReference type="Proteomes" id="UP000195221"/>
    </source>
</evidence>
<keyword evidence="1" id="KW-0378">Hydrolase</keyword>
<organism evidence="1 2">
    <name type="scientific">Caballeronia sordidicola</name>
    <name type="common">Burkholderia sordidicola</name>
    <dbReference type="NCBI Taxonomy" id="196367"/>
    <lineage>
        <taxon>Bacteria</taxon>
        <taxon>Pseudomonadati</taxon>
        <taxon>Pseudomonadota</taxon>
        <taxon>Betaproteobacteria</taxon>
        <taxon>Burkholderiales</taxon>
        <taxon>Burkholderiaceae</taxon>
        <taxon>Caballeronia</taxon>
    </lineage>
</organism>
<name>A0A242MDM5_CABSO</name>
<dbReference type="GO" id="GO:0008233">
    <property type="term" value="F:peptidase activity"/>
    <property type="evidence" value="ECO:0007669"/>
    <property type="project" value="UniProtKB-KW"/>
</dbReference>
<dbReference type="GO" id="GO:0006508">
    <property type="term" value="P:proteolysis"/>
    <property type="evidence" value="ECO:0007669"/>
    <property type="project" value="UniProtKB-KW"/>
</dbReference>
<dbReference type="EMBL" id="NBTZ01000115">
    <property type="protein sequence ID" value="OTP69397.1"/>
    <property type="molecule type" value="Genomic_DNA"/>
</dbReference>
<accession>A0A242MDM5</accession>
<protein>
    <submittedName>
        <fullName evidence="1">Putative major head protein/prohead protease</fullName>
    </submittedName>
</protein>
<dbReference type="AlphaFoldDB" id="A0A242MDM5"/>
<keyword evidence="1" id="KW-0645">Protease</keyword>
<dbReference type="Proteomes" id="UP000195221">
    <property type="component" value="Unassembled WGS sequence"/>
</dbReference>
<comment type="caution">
    <text evidence="1">The sequence shown here is derived from an EMBL/GenBank/DDBJ whole genome shotgun (WGS) entry which is preliminary data.</text>
</comment>
<reference evidence="1 2" key="1">
    <citation type="submission" date="2017-03" db="EMBL/GenBank/DDBJ databases">
        <title>Genome analysis of strain PAMC 26577.</title>
        <authorList>
            <person name="Oh H.-M."/>
            <person name="Yang J.-A."/>
        </authorList>
    </citation>
    <scope>NUCLEOTIDE SEQUENCE [LARGE SCALE GENOMIC DNA]</scope>
    <source>
        <strain evidence="1 2">PAMC 26577</strain>
    </source>
</reference>
<evidence type="ECO:0000313" key="1">
    <source>
        <dbReference type="EMBL" id="OTP69397.1"/>
    </source>
</evidence>
<proteinExistence type="predicted"/>
<dbReference type="SUPFAM" id="SSF56563">
    <property type="entry name" value="Major capsid protein gp5"/>
    <property type="match status" value="1"/>
</dbReference>